<organism evidence="14">
    <name type="scientific">Brachypodium distachyon</name>
    <name type="common">Purple false brome</name>
    <name type="synonym">Trachynia distachya</name>
    <dbReference type="NCBI Taxonomy" id="15368"/>
    <lineage>
        <taxon>Eukaryota</taxon>
        <taxon>Viridiplantae</taxon>
        <taxon>Streptophyta</taxon>
        <taxon>Embryophyta</taxon>
        <taxon>Tracheophyta</taxon>
        <taxon>Spermatophyta</taxon>
        <taxon>Magnoliopsida</taxon>
        <taxon>Liliopsida</taxon>
        <taxon>Poales</taxon>
        <taxon>Poaceae</taxon>
        <taxon>BOP clade</taxon>
        <taxon>Pooideae</taxon>
        <taxon>Stipodae</taxon>
        <taxon>Brachypodieae</taxon>
        <taxon>Brachypodium</taxon>
    </lineage>
</organism>
<dbReference type="Pfam" id="PF02298">
    <property type="entry name" value="Cu_bind_like"/>
    <property type="match status" value="1"/>
</dbReference>
<evidence type="ECO:0000313" key="15">
    <source>
        <dbReference type="EnsemblPlants" id="KQK20740"/>
    </source>
</evidence>
<evidence type="ECO:0000313" key="14">
    <source>
        <dbReference type="EMBL" id="KQK20740.1"/>
    </source>
</evidence>
<dbReference type="InterPro" id="IPR039391">
    <property type="entry name" value="Phytocyanin-like"/>
</dbReference>
<evidence type="ECO:0000256" key="7">
    <source>
        <dbReference type="ARBA" id="ARBA00022989"/>
    </source>
</evidence>
<reference evidence="14 15" key="1">
    <citation type="journal article" date="2010" name="Nature">
        <title>Genome sequencing and analysis of the model grass Brachypodium distachyon.</title>
        <authorList>
            <consortium name="International Brachypodium Initiative"/>
        </authorList>
    </citation>
    <scope>NUCLEOTIDE SEQUENCE [LARGE SCALE GENOMIC DNA]</scope>
    <source>
        <strain evidence="14 15">Bd21</strain>
    </source>
</reference>
<dbReference type="InterPro" id="IPR008972">
    <property type="entry name" value="Cupredoxin"/>
</dbReference>
<evidence type="ECO:0000313" key="16">
    <source>
        <dbReference type="Proteomes" id="UP000008810"/>
    </source>
</evidence>
<evidence type="ECO:0000256" key="6">
    <source>
        <dbReference type="ARBA" id="ARBA00022982"/>
    </source>
</evidence>
<dbReference type="PANTHER" id="PTHR33021">
    <property type="entry name" value="BLUE COPPER PROTEIN"/>
    <property type="match status" value="1"/>
</dbReference>
<dbReference type="GeneID" id="100825475"/>
<evidence type="ECO:0000256" key="11">
    <source>
        <dbReference type="ARBA" id="ARBA00023180"/>
    </source>
</evidence>
<evidence type="ECO:0000256" key="10">
    <source>
        <dbReference type="ARBA" id="ARBA00023157"/>
    </source>
</evidence>
<dbReference type="FunFam" id="2.60.40.420:FF:000067">
    <property type="entry name" value="Cupredoxin superfamily protein"/>
    <property type="match status" value="1"/>
</dbReference>
<dbReference type="KEGG" id="bdi:100825475"/>
<reference evidence="15" key="3">
    <citation type="submission" date="2018-08" db="UniProtKB">
        <authorList>
            <consortium name="EnsemblPlants"/>
        </authorList>
    </citation>
    <scope>IDENTIFICATION</scope>
    <source>
        <strain evidence="15">cv. Bd21</strain>
    </source>
</reference>
<keyword evidence="16" id="KW-1185">Reference proteome</keyword>
<name>I1H3F1_BRADI</name>
<feature type="signal peptide" evidence="12">
    <location>
        <begin position="1"/>
        <end position="27"/>
    </location>
</feature>
<dbReference type="OMA" id="NIAMAKE"/>
<keyword evidence="8" id="KW-0186">Copper</keyword>
<accession>I1H3F1</accession>
<feature type="domain" description="Phytocyanin" evidence="13">
    <location>
        <begin position="28"/>
        <end position="129"/>
    </location>
</feature>
<dbReference type="GO" id="GO:0009055">
    <property type="term" value="F:electron transfer activity"/>
    <property type="evidence" value="ECO:0007669"/>
    <property type="project" value="InterPro"/>
</dbReference>
<dbReference type="Gramene" id="KQK20740">
    <property type="protein sequence ID" value="KQK20740"/>
    <property type="gene ID" value="BRADI_1g56560v3"/>
</dbReference>
<keyword evidence="3" id="KW-0812">Transmembrane</keyword>
<reference evidence="14" key="2">
    <citation type="submission" date="2017-06" db="EMBL/GenBank/DDBJ databases">
        <title>WGS assembly of Brachypodium distachyon.</title>
        <authorList>
            <consortium name="The International Brachypodium Initiative"/>
            <person name="Lucas S."/>
            <person name="Harmon-Smith M."/>
            <person name="Lail K."/>
            <person name="Tice H."/>
            <person name="Grimwood J."/>
            <person name="Bruce D."/>
            <person name="Barry K."/>
            <person name="Shu S."/>
            <person name="Lindquist E."/>
            <person name="Wang M."/>
            <person name="Pitluck S."/>
            <person name="Vogel J.P."/>
            <person name="Garvin D.F."/>
            <person name="Mockler T.C."/>
            <person name="Schmutz J."/>
            <person name="Rokhsar D."/>
            <person name="Bevan M.W."/>
        </authorList>
    </citation>
    <scope>NUCLEOTIDE SEQUENCE</scope>
    <source>
        <strain evidence="14">Bd21</strain>
    </source>
</reference>
<sequence length="164" mass="17549">MASQRQVPLLTTAAIAFLIILPWPSSAEEYRVGGVFSWSLLYPSNWTDGKNFTVGDSLMFLYRAGRHTVVEVTGAGFSACNATGKGNQLGSWSSGRDAVRLDKVGRRWFICDVEDHCTRGMRLLVTVAEDNATSSAAAAPSLNFIDVGVTVAVLVIGASAALMF</sequence>
<evidence type="ECO:0000259" key="13">
    <source>
        <dbReference type="PROSITE" id="PS51485"/>
    </source>
</evidence>
<dbReference type="AlphaFoldDB" id="I1H3F1"/>
<dbReference type="STRING" id="15368.I1H3F1"/>
<dbReference type="HOGENOM" id="CLU_058719_4_0_1"/>
<evidence type="ECO:0000256" key="9">
    <source>
        <dbReference type="ARBA" id="ARBA00023136"/>
    </source>
</evidence>
<keyword evidence="5 12" id="KW-0732">Signal</keyword>
<dbReference type="GO" id="GO:0005886">
    <property type="term" value="C:plasma membrane"/>
    <property type="evidence" value="ECO:0000318"/>
    <property type="project" value="GO_Central"/>
</dbReference>
<proteinExistence type="predicted"/>
<dbReference type="PROSITE" id="PS51485">
    <property type="entry name" value="PHYTOCYANIN"/>
    <property type="match status" value="1"/>
</dbReference>
<evidence type="ECO:0000256" key="8">
    <source>
        <dbReference type="ARBA" id="ARBA00023008"/>
    </source>
</evidence>
<evidence type="ECO:0000256" key="2">
    <source>
        <dbReference type="ARBA" id="ARBA00022448"/>
    </source>
</evidence>
<evidence type="ECO:0000256" key="4">
    <source>
        <dbReference type="ARBA" id="ARBA00022723"/>
    </source>
</evidence>
<keyword evidence="11" id="KW-0325">Glycoprotein</keyword>
<keyword evidence="10" id="KW-1015">Disulfide bond</keyword>
<keyword evidence="6" id="KW-0249">Electron transport</keyword>
<evidence type="ECO:0000256" key="12">
    <source>
        <dbReference type="SAM" id="SignalP"/>
    </source>
</evidence>
<comment type="subcellular location">
    <subcellularLocation>
        <location evidence="1">Membrane</location>
        <topology evidence="1">Single-pass type I membrane protein</topology>
    </subcellularLocation>
</comment>
<dbReference type="PANTHER" id="PTHR33021:SF557">
    <property type="entry name" value="OS07G0165900 PROTEIN"/>
    <property type="match status" value="1"/>
</dbReference>
<dbReference type="EMBL" id="CM000880">
    <property type="protein sequence ID" value="KQK20740.1"/>
    <property type="molecule type" value="Genomic_DNA"/>
</dbReference>
<dbReference type="Proteomes" id="UP000008810">
    <property type="component" value="Chromosome 1"/>
</dbReference>
<protein>
    <recommendedName>
        <fullName evidence="13">Phytocyanin domain-containing protein</fullName>
    </recommendedName>
</protein>
<dbReference type="InterPro" id="IPR003245">
    <property type="entry name" value="Phytocyanin_dom"/>
</dbReference>
<dbReference type="CDD" id="cd04216">
    <property type="entry name" value="Phytocyanin"/>
    <property type="match status" value="1"/>
</dbReference>
<feature type="chain" id="PRO_5014094301" description="Phytocyanin domain-containing protein" evidence="12">
    <location>
        <begin position="28"/>
        <end position="164"/>
    </location>
</feature>
<dbReference type="eggNOG" id="ENOG502R20J">
    <property type="taxonomic scope" value="Eukaryota"/>
</dbReference>
<dbReference type="GO" id="GO:0009610">
    <property type="term" value="P:response to symbiotic fungus"/>
    <property type="evidence" value="ECO:0007669"/>
    <property type="project" value="UniProtKB-ARBA"/>
</dbReference>
<keyword evidence="9" id="KW-0472">Membrane</keyword>
<dbReference type="RefSeq" id="XP_003561387.1">
    <property type="nucleotide sequence ID" value="XM_003561339.2"/>
</dbReference>
<dbReference type="EnsemblPlants" id="KQK20740">
    <property type="protein sequence ID" value="KQK20740"/>
    <property type="gene ID" value="BRADI_1g56560v3"/>
</dbReference>
<keyword evidence="2" id="KW-0813">Transport</keyword>
<evidence type="ECO:0000256" key="5">
    <source>
        <dbReference type="ARBA" id="ARBA00022729"/>
    </source>
</evidence>
<gene>
    <name evidence="15" type="primary">LOC100825475</name>
    <name evidence="14" type="ORF">BRADI_1g56560v3</name>
</gene>
<dbReference type="Gene3D" id="2.60.40.420">
    <property type="entry name" value="Cupredoxins - blue copper proteins"/>
    <property type="match status" value="1"/>
</dbReference>
<keyword evidence="4" id="KW-0479">Metal-binding</keyword>
<dbReference type="GO" id="GO:0046872">
    <property type="term" value="F:metal ion binding"/>
    <property type="evidence" value="ECO:0007669"/>
    <property type="project" value="UniProtKB-KW"/>
</dbReference>
<dbReference type="OrthoDB" id="656050at2759"/>
<keyword evidence="7" id="KW-1133">Transmembrane helix</keyword>
<evidence type="ECO:0000256" key="1">
    <source>
        <dbReference type="ARBA" id="ARBA00004479"/>
    </source>
</evidence>
<dbReference type="SUPFAM" id="SSF49503">
    <property type="entry name" value="Cupredoxins"/>
    <property type="match status" value="1"/>
</dbReference>
<evidence type="ECO:0000256" key="3">
    <source>
        <dbReference type="ARBA" id="ARBA00022692"/>
    </source>
</evidence>